<feature type="domain" description="CBS" evidence="6">
    <location>
        <begin position="272"/>
        <end position="328"/>
    </location>
</feature>
<dbReference type="RefSeq" id="WP_322606910.1">
    <property type="nucleotide sequence ID" value="NZ_JARVCO010000002.1"/>
</dbReference>
<feature type="domain" description="CNNM transmembrane" evidence="7">
    <location>
        <begin position="1"/>
        <end position="195"/>
    </location>
</feature>
<dbReference type="Proteomes" id="UP001290861">
    <property type="component" value="Unassembled WGS sequence"/>
</dbReference>
<dbReference type="Pfam" id="PF00571">
    <property type="entry name" value="CBS"/>
    <property type="match status" value="1"/>
</dbReference>
<keyword evidence="4 5" id="KW-1133">Transmembrane helix</keyword>
<feature type="transmembrane region" description="Helical" evidence="5">
    <location>
        <begin position="6"/>
        <end position="28"/>
    </location>
</feature>
<reference evidence="8 9" key="1">
    <citation type="journal article" date="2024" name="Appl. Environ. Microbiol.">
        <title>Pontiella agarivorans sp. nov., a novel marine anaerobic bacterium capable of degrading macroalgal polysaccharides and fixing nitrogen.</title>
        <authorList>
            <person name="Liu N."/>
            <person name="Kivenson V."/>
            <person name="Peng X."/>
            <person name="Cui Z."/>
            <person name="Lankiewicz T.S."/>
            <person name="Gosselin K.M."/>
            <person name="English C.J."/>
            <person name="Blair E.M."/>
            <person name="O'Malley M.A."/>
            <person name="Valentine D.L."/>
        </authorList>
    </citation>
    <scope>NUCLEOTIDE SEQUENCE [LARGE SCALE GENOMIC DNA]</scope>
    <source>
        <strain evidence="8 9">NLcol2</strain>
    </source>
</reference>
<evidence type="ECO:0000259" key="6">
    <source>
        <dbReference type="PROSITE" id="PS51371"/>
    </source>
</evidence>
<feature type="transmembrane region" description="Helical" evidence="5">
    <location>
        <begin position="101"/>
        <end position="118"/>
    </location>
</feature>
<organism evidence="8 9">
    <name type="scientific">Pontiella agarivorans</name>
    <dbReference type="NCBI Taxonomy" id="3038953"/>
    <lineage>
        <taxon>Bacteria</taxon>
        <taxon>Pseudomonadati</taxon>
        <taxon>Kiritimatiellota</taxon>
        <taxon>Kiritimatiellia</taxon>
        <taxon>Kiritimatiellales</taxon>
        <taxon>Pontiellaceae</taxon>
        <taxon>Pontiella</taxon>
    </lineage>
</organism>
<comment type="caution">
    <text evidence="8">The sequence shown here is derived from an EMBL/GenBank/DDBJ whole genome shotgun (WGS) entry which is preliminary data.</text>
</comment>
<evidence type="ECO:0000313" key="9">
    <source>
        <dbReference type="Proteomes" id="UP001290861"/>
    </source>
</evidence>
<evidence type="ECO:0000256" key="3">
    <source>
        <dbReference type="PROSITE-ProRule" id="PRU00703"/>
    </source>
</evidence>
<keyword evidence="4 5" id="KW-0472">Membrane</keyword>
<dbReference type="InterPro" id="IPR002550">
    <property type="entry name" value="CNNM"/>
</dbReference>
<dbReference type="SMART" id="SM00116">
    <property type="entry name" value="CBS"/>
    <property type="match status" value="2"/>
</dbReference>
<dbReference type="PANTHER" id="PTHR22777">
    <property type="entry name" value="HEMOLYSIN-RELATED"/>
    <property type="match status" value="1"/>
</dbReference>
<keyword evidence="9" id="KW-1185">Reference proteome</keyword>
<dbReference type="PROSITE" id="PS51846">
    <property type="entry name" value="CNNM"/>
    <property type="match status" value="1"/>
</dbReference>
<protein>
    <submittedName>
        <fullName evidence="8">CNNM domain-containing protein</fullName>
    </submittedName>
</protein>
<keyword evidence="1" id="KW-0677">Repeat</keyword>
<dbReference type="Pfam" id="PF01595">
    <property type="entry name" value="CNNM"/>
    <property type="match status" value="1"/>
</dbReference>
<evidence type="ECO:0000259" key="7">
    <source>
        <dbReference type="PROSITE" id="PS51846"/>
    </source>
</evidence>
<evidence type="ECO:0000256" key="2">
    <source>
        <dbReference type="ARBA" id="ARBA00023122"/>
    </source>
</evidence>
<accession>A0ABU5MSD4</accession>
<dbReference type="PANTHER" id="PTHR22777:SF17">
    <property type="entry name" value="UPF0053 PROTEIN SLL0260"/>
    <property type="match status" value="1"/>
</dbReference>
<keyword evidence="4 5" id="KW-0812">Transmembrane</keyword>
<keyword evidence="2 3" id="KW-0129">CBS domain</keyword>
<feature type="transmembrane region" description="Helical" evidence="5">
    <location>
        <begin position="56"/>
        <end position="81"/>
    </location>
</feature>
<evidence type="ECO:0000313" key="8">
    <source>
        <dbReference type="EMBL" id="MDZ8117105.1"/>
    </source>
</evidence>
<dbReference type="SUPFAM" id="SSF54631">
    <property type="entry name" value="CBS-domain pair"/>
    <property type="match status" value="1"/>
</dbReference>
<evidence type="ECO:0000256" key="4">
    <source>
        <dbReference type="PROSITE-ProRule" id="PRU01193"/>
    </source>
</evidence>
<dbReference type="PROSITE" id="PS51371">
    <property type="entry name" value="CBS"/>
    <property type="match status" value="1"/>
</dbReference>
<sequence>MISTVTVILLGFAFSALFSGVETGSYTINRIRLERRVRERKTSAVILQNMLAQSHIFIFTVLIGNNLAVYLLSAAVTDLYISSGVSSGNLLLGFIPWNAETAATLTLMFPLFLFAEVGPKNLFRKKADVLMYRFAGLMKLLVWGFYPFTWPLKKIFSLLTHGSKDAGRDLHRLSPDALKEYFSTSEREGVISSEQSRMMDNATTMHSIPVRMLMSPIKKVPALQDSATVGDFKRLVARRETTEAILMHRHMAVGMITMFSLINRNLEDDEPLKPYADDLLYIEENRNLKSAFYRLRKHPRHRAVVTDARGHPVGFIRLEDIARYIVKK</sequence>
<dbReference type="InterPro" id="IPR000644">
    <property type="entry name" value="CBS_dom"/>
</dbReference>
<dbReference type="Gene3D" id="3.10.580.10">
    <property type="entry name" value="CBS-domain"/>
    <property type="match status" value="1"/>
</dbReference>
<evidence type="ECO:0000256" key="5">
    <source>
        <dbReference type="SAM" id="Phobius"/>
    </source>
</evidence>
<dbReference type="InterPro" id="IPR046342">
    <property type="entry name" value="CBS_dom_sf"/>
</dbReference>
<evidence type="ECO:0000256" key="1">
    <source>
        <dbReference type="ARBA" id="ARBA00022737"/>
    </source>
</evidence>
<proteinExistence type="predicted"/>
<dbReference type="EMBL" id="JARVCO010000002">
    <property type="protein sequence ID" value="MDZ8117105.1"/>
    <property type="molecule type" value="Genomic_DNA"/>
</dbReference>
<name>A0ABU5MSD4_9BACT</name>
<gene>
    <name evidence="8" type="ORF">P9H32_00570</name>
</gene>
<feature type="transmembrane region" description="Helical" evidence="5">
    <location>
        <begin position="130"/>
        <end position="150"/>
    </location>
</feature>